<protein>
    <submittedName>
        <fullName evidence="1">Ubiquitin-related modifier 1</fullName>
    </submittedName>
</protein>
<reference evidence="2" key="1">
    <citation type="journal article" date="2024" name="Front. Bioeng. Biotechnol.">
        <title>Genome-scale model development and genomic sequencing of the oleaginous clade Lipomyces.</title>
        <authorList>
            <person name="Czajka J.J."/>
            <person name="Han Y."/>
            <person name="Kim J."/>
            <person name="Mondo S.J."/>
            <person name="Hofstad B.A."/>
            <person name="Robles A."/>
            <person name="Haridas S."/>
            <person name="Riley R."/>
            <person name="LaButti K."/>
            <person name="Pangilinan J."/>
            <person name="Andreopoulos W."/>
            <person name="Lipzen A."/>
            <person name="Yan J."/>
            <person name="Wang M."/>
            <person name="Ng V."/>
            <person name="Grigoriev I.V."/>
            <person name="Spatafora J.W."/>
            <person name="Magnuson J.K."/>
            <person name="Baker S.E."/>
            <person name="Pomraning K.R."/>
        </authorList>
    </citation>
    <scope>NUCLEOTIDE SEQUENCE [LARGE SCALE GENOMIC DNA]</scope>
    <source>
        <strain evidence="2">CBS 7786</strain>
    </source>
</reference>
<keyword evidence="2" id="KW-1185">Reference proteome</keyword>
<evidence type="ECO:0000313" key="2">
    <source>
        <dbReference type="Proteomes" id="UP001433508"/>
    </source>
</evidence>
<name>A0ACC3T6J8_LIPKO</name>
<proteinExistence type="predicted"/>
<organism evidence="1 2">
    <name type="scientific">Lipomyces kononenkoae</name>
    <name type="common">Yeast</name>
    <dbReference type="NCBI Taxonomy" id="34357"/>
    <lineage>
        <taxon>Eukaryota</taxon>
        <taxon>Fungi</taxon>
        <taxon>Dikarya</taxon>
        <taxon>Ascomycota</taxon>
        <taxon>Saccharomycotina</taxon>
        <taxon>Lipomycetes</taxon>
        <taxon>Lipomycetales</taxon>
        <taxon>Lipomycetaceae</taxon>
        <taxon>Lipomyces</taxon>
    </lineage>
</organism>
<accession>A0ACC3T6J8</accession>
<evidence type="ECO:0000313" key="1">
    <source>
        <dbReference type="EMBL" id="KAK9239537.1"/>
    </source>
</evidence>
<gene>
    <name evidence="1" type="ORF">V1525DRAFT_397708</name>
</gene>
<dbReference type="EMBL" id="MU971345">
    <property type="protein sequence ID" value="KAK9239537.1"/>
    <property type="molecule type" value="Genomic_DNA"/>
</dbReference>
<sequence length="104" mass="11570">MAVPLTVEFSGGLEALFNNERSINLSLESRDGSENSPTITDLVVYLCEKVMMDKRRELFVIDGYHVRPGVLVLINDADWELVGEENYVIQPGDEILFASTLHGG</sequence>
<comment type="caution">
    <text evidence="1">The sequence shown here is derived from an EMBL/GenBank/DDBJ whole genome shotgun (WGS) entry which is preliminary data.</text>
</comment>
<dbReference type="Proteomes" id="UP001433508">
    <property type="component" value="Unassembled WGS sequence"/>
</dbReference>